<sequence length="1134" mass="114424">MEPQAIQNKQINTYMVDPYWRGFAWTSRSSLYSEGPAFLFDIMSVDQAGGAGGSFFAQSSKAGAQTLGDENRSSGNLSITTIVDLLASNASSGGLLKPLPTAKVAPIPDSSSPAVLHTQGDLIAVKSEDADAKLAVPTLEASVKAAPSQLYAAGKRTSSQAFSGDAAATQIHSTLPRRPRWLAALPVGLGEDVLSYHSHGTGSQQTYEVPSFLHAEGQANTEFQPSLEVLEQLQEVMGATIIESQSNGGTRERCPEFTSTLPAATATISSVLSGLTTGSSGKLSGFLGGTSPAVLEQLIAAALVGRTAVSASAPASGQAQERLAAASIYSPESVDGVTMQRKSFGSKHVHREESQFAEPGPTRRVQGDPDASLDLSSRVSASTVKGQERFGERTTANVSGAARGSASGSADDVSLTMPASDQAARRGSGLSEEAGCGSAKDDDGRGCGKGIESDVSKLAGPGRSGKSNLVPSDSTGRVRPASAAVLQPSLVWDLTARATVGTLAVTAPMLVGDSASGPAAQRTSAAPSDPASVQTSEPVSVQLAAAIPPELAARLKKPVRIIQPISQTWVEETLQCASGGTGPPSSTSKAKAAASLGPTSSTGKHCPPTSKVESALAPTVGHCCGAGMTTSPTAGSLPPSGAVTVVREPGPSERVGTAPQSSVPAAARAMPTHLSALRGTSTRATRLAVVTVGTQAQQTAPQPSWNALKPQTLVVGPSAGEQPQQLAALAPALTTSLPLADNISPFTASSTAHLLPQQQQAASAPTGASAVAAVLLPAYDSNVTAVSATWTVGMSPFTFSFGPGCSIDAAVAEAGPAAVDAGVGETSTAALYEGARPLALESDIPSSSGRTTAALLSGAVPASPQEPARDVAPSQPDVLRGPLNPKGLVAAQRTQQAPPLPSPPQRQLSAATGTTSASCLGKVQGELTLLYEWYTANKAVYLDQAQRQLQRIELLTAAHEGGTGNGTAAAASAKSESGEAMRAFETALKIMSVCGRVEQQWLSAAGSAGASADSRQLQLQVAAPPLRRQGFVQQVADADVPGTPLAADMALDGSAMDLAAHGTSAASALLPSTGWAHGASAALAVAAALVGSVSQGQRPARGYSGMVPGSLAVRPTGAGTFPQAAGGAPSRGQL</sequence>
<evidence type="ECO:0000313" key="2">
    <source>
        <dbReference type="EMBL" id="GLI62521.1"/>
    </source>
</evidence>
<gene>
    <name evidence="2" type="ORF">VaNZ11_005178</name>
</gene>
<feature type="compositionally biased region" description="Polar residues" evidence="1">
    <location>
        <begin position="521"/>
        <end position="537"/>
    </location>
</feature>
<feature type="region of interest" description="Disordered" evidence="1">
    <location>
        <begin position="859"/>
        <end position="915"/>
    </location>
</feature>
<feature type="region of interest" description="Disordered" evidence="1">
    <location>
        <begin position="515"/>
        <end position="537"/>
    </location>
</feature>
<dbReference type="EMBL" id="BSDZ01000013">
    <property type="protein sequence ID" value="GLI62521.1"/>
    <property type="molecule type" value="Genomic_DNA"/>
</dbReference>
<feature type="compositionally biased region" description="Basic and acidic residues" evidence="1">
    <location>
        <begin position="439"/>
        <end position="455"/>
    </location>
</feature>
<protein>
    <submittedName>
        <fullName evidence="2">Uncharacterized protein</fullName>
    </submittedName>
</protein>
<dbReference type="Proteomes" id="UP001165090">
    <property type="component" value="Unassembled WGS sequence"/>
</dbReference>
<feature type="compositionally biased region" description="Polar residues" evidence="1">
    <location>
        <begin position="465"/>
        <end position="475"/>
    </location>
</feature>
<accession>A0ABQ5RY31</accession>
<feature type="region of interest" description="Disordered" evidence="1">
    <location>
        <begin position="341"/>
        <end position="477"/>
    </location>
</feature>
<feature type="compositionally biased region" description="Low complexity" evidence="1">
    <location>
        <begin position="399"/>
        <end position="410"/>
    </location>
</feature>
<organism evidence="2 3">
    <name type="scientific">Volvox africanus</name>
    <dbReference type="NCBI Taxonomy" id="51714"/>
    <lineage>
        <taxon>Eukaryota</taxon>
        <taxon>Viridiplantae</taxon>
        <taxon>Chlorophyta</taxon>
        <taxon>core chlorophytes</taxon>
        <taxon>Chlorophyceae</taxon>
        <taxon>CS clade</taxon>
        <taxon>Chlamydomonadales</taxon>
        <taxon>Volvocaceae</taxon>
        <taxon>Volvox</taxon>
    </lineage>
</organism>
<reference evidence="2 3" key="1">
    <citation type="journal article" date="2023" name="IScience">
        <title>Expanded male sex-determining region conserved during the evolution of homothallism in the green alga Volvox.</title>
        <authorList>
            <person name="Yamamoto K."/>
            <person name="Matsuzaki R."/>
            <person name="Mahakham W."/>
            <person name="Heman W."/>
            <person name="Sekimoto H."/>
            <person name="Kawachi M."/>
            <person name="Minakuchi Y."/>
            <person name="Toyoda A."/>
            <person name="Nozaki H."/>
        </authorList>
    </citation>
    <scope>NUCLEOTIDE SEQUENCE [LARGE SCALE GENOMIC DNA]</scope>
    <source>
        <strain evidence="2 3">NIES-4468</strain>
    </source>
</reference>
<name>A0ABQ5RY31_9CHLO</name>
<feature type="compositionally biased region" description="Polar residues" evidence="1">
    <location>
        <begin position="374"/>
        <end position="385"/>
    </location>
</feature>
<comment type="caution">
    <text evidence="2">The sequence shown here is derived from an EMBL/GenBank/DDBJ whole genome shotgun (WGS) entry which is preliminary data.</text>
</comment>
<evidence type="ECO:0000256" key="1">
    <source>
        <dbReference type="SAM" id="MobiDB-lite"/>
    </source>
</evidence>
<evidence type="ECO:0000313" key="3">
    <source>
        <dbReference type="Proteomes" id="UP001165090"/>
    </source>
</evidence>
<feature type="region of interest" description="Disordered" evidence="1">
    <location>
        <begin position="576"/>
        <end position="611"/>
    </location>
</feature>
<feature type="compositionally biased region" description="Low complexity" evidence="1">
    <location>
        <begin position="583"/>
        <end position="595"/>
    </location>
</feature>
<keyword evidence="3" id="KW-1185">Reference proteome</keyword>
<proteinExistence type="predicted"/>